<dbReference type="EMBL" id="FZOG01000002">
    <property type="protein sequence ID" value="SNS22535.1"/>
    <property type="molecule type" value="Genomic_DNA"/>
</dbReference>
<dbReference type="Pfam" id="PF13511">
    <property type="entry name" value="DUF4124"/>
    <property type="match status" value="1"/>
</dbReference>
<evidence type="ECO:0000259" key="3">
    <source>
        <dbReference type="Pfam" id="PF13511"/>
    </source>
</evidence>
<dbReference type="AlphaFoldDB" id="A0A239CQU0"/>
<feature type="compositionally biased region" description="Basic and acidic residues" evidence="1">
    <location>
        <begin position="48"/>
        <end position="73"/>
    </location>
</feature>
<evidence type="ECO:0000313" key="4">
    <source>
        <dbReference type="EMBL" id="SNS22535.1"/>
    </source>
</evidence>
<keyword evidence="5" id="KW-1185">Reference proteome</keyword>
<feature type="signal peptide" evidence="2">
    <location>
        <begin position="1"/>
        <end position="16"/>
    </location>
</feature>
<feature type="domain" description="DUF4124" evidence="3">
    <location>
        <begin position="7"/>
        <end position="47"/>
    </location>
</feature>
<evidence type="ECO:0000256" key="1">
    <source>
        <dbReference type="SAM" id="MobiDB-lite"/>
    </source>
</evidence>
<reference evidence="5" key="1">
    <citation type="submission" date="2017-06" db="EMBL/GenBank/DDBJ databases">
        <authorList>
            <person name="Varghese N."/>
            <person name="Submissions S."/>
        </authorList>
    </citation>
    <scope>NUCLEOTIDE SEQUENCE [LARGE SCALE GENOMIC DNA]</scope>
    <source>
        <strain evidence="5">CIP 108523</strain>
    </source>
</reference>
<dbReference type="RefSeq" id="WP_089359533.1">
    <property type="nucleotide sequence ID" value="NZ_FZOG01000002.1"/>
</dbReference>
<dbReference type="Proteomes" id="UP000242915">
    <property type="component" value="Unassembled WGS sequence"/>
</dbReference>
<feature type="chain" id="PRO_5012398939" description="DUF4124 domain-containing protein" evidence="2">
    <location>
        <begin position="17"/>
        <end position="140"/>
    </location>
</feature>
<protein>
    <recommendedName>
        <fullName evidence="3">DUF4124 domain-containing protein</fullName>
    </recommendedName>
</protein>
<feature type="region of interest" description="Disordered" evidence="1">
    <location>
        <begin position="47"/>
        <end position="87"/>
    </location>
</feature>
<sequence length="140" mass="16287">MRLFVWLLLLPGLATAEIYRWTDANGQVHFDQRPVGQGAEVVEVKPQVIERDQATRNSEQRSERFYDARRQEQAEANAASAQRRNERAAKCQALRNNLAQMPEGRRYYRVEANGERTYYSDEQLDKARAQLRKQIASDCQ</sequence>
<accession>A0A239CQU0</accession>
<proteinExistence type="predicted"/>
<evidence type="ECO:0000256" key="2">
    <source>
        <dbReference type="SAM" id="SignalP"/>
    </source>
</evidence>
<name>A0A239CQU0_9PSED</name>
<dbReference type="InterPro" id="IPR025392">
    <property type="entry name" value="DUF4124"/>
</dbReference>
<evidence type="ECO:0000313" key="5">
    <source>
        <dbReference type="Proteomes" id="UP000242915"/>
    </source>
</evidence>
<keyword evidence="2" id="KW-0732">Signal</keyword>
<gene>
    <name evidence="4" type="ORF">SAMN05216255_1851</name>
</gene>
<organism evidence="4 5">
    <name type="scientific">Pseudomonas segetis</name>
    <dbReference type="NCBI Taxonomy" id="298908"/>
    <lineage>
        <taxon>Bacteria</taxon>
        <taxon>Pseudomonadati</taxon>
        <taxon>Pseudomonadota</taxon>
        <taxon>Gammaproteobacteria</taxon>
        <taxon>Pseudomonadales</taxon>
        <taxon>Pseudomonadaceae</taxon>
        <taxon>Pseudomonas</taxon>
    </lineage>
</organism>